<dbReference type="PROSITE" id="PS50937">
    <property type="entry name" value="HTH_MERR_2"/>
    <property type="match status" value="1"/>
</dbReference>
<keyword evidence="6" id="KW-0805">Transcription regulation</keyword>
<dbReference type="SMART" id="SM00422">
    <property type="entry name" value="HTH_MERR"/>
    <property type="match status" value="1"/>
</dbReference>
<sequence>MMHSKGRGRAHGGVEQAEPKQDSLTIGRLARAAEVGVETIRYYQRRALLPTPDAGSGAFRSYPPDLVDRIRFIKRAQELGFTLEQVGNLLQLEDGSDRPAIRELASDKLRQIRAKIADLQKMERVLSHLLHECEVTGQAAPCPIIGALTGQAGAGGCH</sequence>
<evidence type="ECO:0000256" key="9">
    <source>
        <dbReference type="ARBA" id="ARBA00023163"/>
    </source>
</evidence>
<reference evidence="14" key="1">
    <citation type="journal article" date="2019" name="Int. J. Syst. Evol. Microbiol.">
        <title>The Global Catalogue of Microorganisms (GCM) 10K type strain sequencing project: providing services to taxonomists for standard genome sequencing and annotation.</title>
        <authorList>
            <consortium name="The Broad Institute Genomics Platform"/>
            <consortium name="The Broad Institute Genome Sequencing Center for Infectious Disease"/>
            <person name="Wu L."/>
            <person name="Ma J."/>
        </authorList>
    </citation>
    <scope>NUCLEOTIDE SEQUENCE [LARGE SCALE GENOMIC DNA]</scope>
    <source>
        <strain evidence="14">KCTC 42986</strain>
    </source>
</reference>
<evidence type="ECO:0000256" key="8">
    <source>
        <dbReference type="ARBA" id="ARBA00023159"/>
    </source>
</evidence>
<keyword evidence="9" id="KW-0804">Transcription</keyword>
<dbReference type="GO" id="GO:0003677">
    <property type="term" value="F:DNA binding"/>
    <property type="evidence" value="ECO:0007669"/>
    <property type="project" value="UniProtKB-KW"/>
</dbReference>
<comment type="caution">
    <text evidence="13">The sequence shown here is derived from an EMBL/GenBank/DDBJ whole genome shotgun (WGS) entry which is preliminary data.</text>
</comment>
<feature type="region of interest" description="Disordered" evidence="11">
    <location>
        <begin position="1"/>
        <end position="23"/>
    </location>
</feature>
<dbReference type="InterPro" id="IPR015358">
    <property type="entry name" value="Tscrpt_reg_MerR_DNA-bd"/>
</dbReference>
<evidence type="ECO:0000256" key="4">
    <source>
        <dbReference type="ARBA" id="ARBA00022723"/>
    </source>
</evidence>
<protein>
    <recommendedName>
        <fullName evidence="1">Mercuric resistance operon regulatory protein</fullName>
    </recommendedName>
</protein>
<evidence type="ECO:0000256" key="5">
    <source>
        <dbReference type="ARBA" id="ARBA00022914"/>
    </source>
</evidence>
<feature type="compositionally biased region" description="Basic residues" evidence="11">
    <location>
        <begin position="1"/>
        <end position="10"/>
    </location>
</feature>
<dbReference type="RefSeq" id="WP_390322583.1">
    <property type="nucleotide sequence ID" value="NZ_JBHRTP010000007.1"/>
</dbReference>
<proteinExistence type="predicted"/>
<dbReference type="Pfam" id="PF09278">
    <property type="entry name" value="MerR-DNA-bind"/>
    <property type="match status" value="1"/>
</dbReference>
<dbReference type="EMBL" id="JBHRTP010000007">
    <property type="protein sequence ID" value="MFC3106907.1"/>
    <property type="molecule type" value="Genomic_DNA"/>
</dbReference>
<keyword evidence="5" id="KW-0476">Mercury</keyword>
<evidence type="ECO:0000313" key="14">
    <source>
        <dbReference type="Proteomes" id="UP001595530"/>
    </source>
</evidence>
<dbReference type="PANTHER" id="PTHR30204:SF69">
    <property type="entry name" value="MERR-FAMILY TRANSCRIPTIONAL REGULATOR"/>
    <property type="match status" value="1"/>
</dbReference>
<keyword evidence="4" id="KW-0479">Metal-binding</keyword>
<organism evidence="13 14">
    <name type="scientific">Undibacterium arcticum</name>
    <dbReference type="NCBI Taxonomy" id="1762892"/>
    <lineage>
        <taxon>Bacteria</taxon>
        <taxon>Pseudomonadati</taxon>
        <taxon>Pseudomonadota</taxon>
        <taxon>Betaproteobacteria</taxon>
        <taxon>Burkholderiales</taxon>
        <taxon>Oxalobacteraceae</taxon>
        <taxon>Undibacterium</taxon>
    </lineage>
</organism>
<keyword evidence="3" id="KW-0678">Repressor</keyword>
<evidence type="ECO:0000256" key="10">
    <source>
        <dbReference type="ARBA" id="ARBA00024874"/>
    </source>
</evidence>
<dbReference type="SUPFAM" id="SSF46955">
    <property type="entry name" value="Putative DNA-binding domain"/>
    <property type="match status" value="1"/>
</dbReference>
<accession>A0ABV7EZA4</accession>
<dbReference type="InterPro" id="IPR011794">
    <property type="entry name" value="MerR"/>
</dbReference>
<dbReference type="InterPro" id="IPR009061">
    <property type="entry name" value="DNA-bd_dom_put_sf"/>
</dbReference>
<evidence type="ECO:0000259" key="12">
    <source>
        <dbReference type="PROSITE" id="PS50937"/>
    </source>
</evidence>
<gene>
    <name evidence="13" type="ORF">ACFOFO_02850</name>
</gene>
<evidence type="ECO:0000256" key="6">
    <source>
        <dbReference type="ARBA" id="ARBA00023015"/>
    </source>
</evidence>
<keyword evidence="8" id="KW-0010">Activator</keyword>
<dbReference type="InterPro" id="IPR047057">
    <property type="entry name" value="MerR_fam"/>
</dbReference>
<dbReference type="PANTHER" id="PTHR30204">
    <property type="entry name" value="REDOX-CYCLING DRUG-SENSING TRANSCRIPTIONAL ACTIVATOR SOXR"/>
    <property type="match status" value="1"/>
</dbReference>
<keyword evidence="14" id="KW-1185">Reference proteome</keyword>
<keyword evidence="7 13" id="KW-0238">DNA-binding</keyword>
<dbReference type="Gene3D" id="1.10.1660.10">
    <property type="match status" value="1"/>
</dbReference>
<dbReference type="Proteomes" id="UP001595530">
    <property type="component" value="Unassembled WGS sequence"/>
</dbReference>
<feature type="domain" description="HTH merR-type" evidence="12">
    <location>
        <begin position="23"/>
        <end position="92"/>
    </location>
</feature>
<dbReference type="InterPro" id="IPR000551">
    <property type="entry name" value="MerR-type_HTH_dom"/>
</dbReference>
<dbReference type="PRINTS" id="PR00040">
    <property type="entry name" value="HTHMERR"/>
</dbReference>
<dbReference type="CDD" id="cd04783">
    <property type="entry name" value="HTH_MerR1"/>
    <property type="match status" value="1"/>
</dbReference>
<keyword evidence="2" id="KW-0475">Mercuric resistance</keyword>
<evidence type="ECO:0000256" key="2">
    <source>
        <dbReference type="ARBA" id="ARBA00022466"/>
    </source>
</evidence>
<evidence type="ECO:0000256" key="3">
    <source>
        <dbReference type="ARBA" id="ARBA00022491"/>
    </source>
</evidence>
<evidence type="ECO:0000256" key="7">
    <source>
        <dbReference type="ARBA" id="ARBA00023125"/>
    </source>
</evidence>
<evidence type="ECO:0000313" key="13">
    <source>
        <dbReference type="EMBL" id="MFC3106907.1"/>
    </source>
</evidence>
<name>A0ABV7EZA4_9BURK</name>
<evidence type="ECO:0000256" key="11">
    <source>
        <dbReference type="SAM" id="MobiDB-lite"/>
    </source>
</evidence>
<evidence type="ECO:0000256" key="1">
    <source>
        <dbReference type="ARBA" id="ARBA00017146"/>
    </source>
</evidence>
<comment type="function">
    <text evidence="10">Mediates the mercuric-dependent induction of mercury resistance operon. In the absence of mercury MerR represses transcription by binding tightly to the mer operator region; when mercury is present the dimeric complex binds a single ion and becomes a potent transcriptional activator, while remaining bound to the mer site.</text>
</comment>